<dbReference type="GO" id="GO:0004674">
    <property type="term" value="F:protein serine/threonine kinase activity"/>
    <property type="evidence" value="ECO:0007669"/>
    <property type="project" value="TreeGrafter"/>
</dbReference>
<dbReference type="Gene3D" id="1.10.510.10">
    <property type="entry name" value="Transferase(Phosphotransferase) domain 1"/>
    <property type="match status" value="2"/>
</dbReference>
<reference evidence="3 4" key="1">
    <citation type="submission" date="2017-09" db="EMBL/GenBank/DDBJ databases">
        <title>Depth-based differentiation of microbial function through sediment-hosted aquifers and enrichment of novel symbionts in the deep terrestrial subsurface.</title>
        <authorList>
            <person name="Probst A.J."/>
            <person name="Ladd B."/>
            <person name="Jarett J.K."/>
            <person name="Geller-Mcgrath D.E."/>
            <person name="Sieber C.M."/>
            <person name="Emerson J.B."/>
            <person name="Anantharaman K."/>
            <person name="Thomas B.C."/>
            <person name="Malmstrom R."/>
            <person name="Stieglmeier M."/>
            <person name="Klingl A."/>
            <person name="Woyke T."/>
            <person name="Ryan C.M."/>
            <person name="Banfield J.F."/>
        </authorList>
    </citation>
    <scope>NUCLEOTIDE SEQUENCE [LARGE SCALE GENOMIC DNA]</scope>
    <source>
        <strain evidence="3">CG17_big_fil_post_rev_8_21_14_2_50_48_46</strain>
    </source>
</reference>
<dbReference type="EMBL" id="PFFQ01000054">
    <property type="protein sequence ID" value="PIW14977.1"/>
    <property type="molecule type" value="Genomic_DNA"/>
</dbReference>
<keyword evidence="1" id="KW-1133">Transmembrane helix</keyword>
<organism evidence="3 4">
    <name type="scientific">bacterium (Candidatus Blackallbacteria) CG17_big_fil_post_rev_8_21_14_2_50_48_46</name>
    <dbReference type="NCBI Taxonomy" id="2014261"/>
    <lineage>
        <taxon>Bacteria</taxon>
        <taxon>Candidatus Blackallbacteria</taxon>
    </lineage>
</organism>
<accession>A0A2M7G033</accession>
<keyword evidence="1" id="KW-0812">Transmembrane</keyword>
<keyword evidence="1" id="KW-0472">Membrane</keyword>
<dbReference type="Pfam" id="PF00069">
    <property type="entry name" value="Pkinase"/>
    <property type="match status" value="2"/>
</dbReference>
<dbReference type="Proteomes" id="UP000231019">
    <property type="component" value="Unassembled WGS sequence"/>
</dbReference>
<dbReference type="PANTHER" id="PTHR24361">
    <property type="entry name" value="MITOGEN-ACTIVATED KINASE KINASE KINASE"/>
    <property type="match status" value="1"/>
</dbReference>
<feature type="domain" description="Protein kinase" evidence="2">
    <location>
        <begin position="428"/>
        <end position="699"/>
    </location>
</feature>
<evidence type="ECO:0000256" key="1">
    <source>
        <dbReference type="SAM" id="Phobius"/>
    </source>
</evidence>
<dbReference type="CDD" id="cd14014">
    <property type="entry name" value="STKc_PknB_like"/>
    <property type="match status" value="2"/>
</dbReference>
<dbReference type="AlphaFoldDB" id="A0A2M7G033"/>
<dbReference type="Gene3D" id="3.30.200.20">
    <property type="entry name" value="Phosphorylase Kinase, domain 1"/>
    <property type="match status" value="2"/>
</dbReference>
<gene>
    <name evidence="3" type="ORF">COW36_18805</name>
</gene>
<protein>
    <recommendedName>
        <fullName evidence="2">Protein kinase domain-containing protein</fullName>
    </recommendedName>
</protein>
<dbReference type="SMART" id="SM00220">
    <property type="entry name" value="S_TKc"/>
    <property type="match status" value="2"/>
</dbReference>
<dbReference type="InterPro" id="IPR000719">
    <property type="entry name" value="Prot_kinase_dom"/>
</dbReference>
<dbReference type="PROSITE" id="PS50011">
    <property type="entry name" value="PROTEIN_KINASE_DOM"/>
    <property type="match status" value="2"/>
</dbReference>
<dbReference type="GO" id="GO:0005737">
    <property type="term" value="C:cytoplasm"/>
    <property type="evidence" value="ECO:0007669"/>
    <property type="project" value="TreeGrafter"/>
</dbReference>
<proteinExistence type="predicted"/>
<name>A0A2M7G033_9BACT</name>
<sequence length="755" mass="87107">MAELRTIQKADIQDFAGIRFLLALSDQYAVIPFPMRSLGLQTQDQDYYMLVVGPTGLFLLSYHLIYQRYSPQHSLTLAYDIERSADTLEHYLLRWLSGLPILRQAIVVHEDTPQTQVTDRVVKVSWNRLRAWIEEGPVVIEAVLTKRILQVLKAELLYQRIFRYQILSEVDRAPGQLRYLAMDTVEDRPVMLKEVFLPQGASHEDSHALIRGAKLARELQHENIVQVENIVPREDRVYIVSEWCEGAISLRQYLEDHPGMIPLTTAIQLIKDLCQALMAAHAKGIIHRNLTPDNLLVTPEHRLKVFNFDAAKKEGMHTLQSTALKKLTEENPYADPDYAIGTHQVDQRVDVYSVGVIFYELLTGNKPTHYDELLWEPPSKMIPGLPTYMDKLIARAIKFDKDQRYSTIHAFYSALEKGTTDLIGSRYELIGNEVHKAPNSLIFKAQDTQTGQIVALKKLLVPPTTDYQTRLQTLQMTLDPLKELKYLQHNGLVKVIDTLIEDDDGYVIMEWVEGHNLREHLKTMPQQEGLLPEEVRHIALQLSDVLHYIHQEGYVHGDIKPENVMLSQDWKVTLLDFVPWSKVETGTLQKIPKTTRYMAPELLDGSHIPDEQTDLFAVGVLMYELLTHRFPYDYAQLRSRKDAEQLPQPQSLEEKVPEDLASVVNRALSFKRENRYSNFEVFQADLENKCDIREPQSRLEMPVSHVSAVSQEEIPRFLWICTGLALFLLFIYLVQEMRSEQNHSNLPVLEEMKYE</sequence>
<evidence type="ECO:0000313" key="4">
    <source>
        <dbReference type="Proteomes" id="UP000231019"/>
    </source>
</evidence>
<dbReference type="InterPro" id="IPR053235">
    <property type="entry name" value="Ser_Thr_kinase"/>
</dbReference>
<dbReference type="InterPro" id="IPR008271">
    <property type="entry name" value="Ser/Thr_kinase_AS"/>
</dbReference>
<feature type="transmembrane region" description="Helical" evidence="1">
    <location>
        <begin position="717"/>
        <end position="734"/>
    </location>
</feature>
<dbReference type="SUPFAM" id="SSF56112">
    <property type="entry name" value="Protein kinase-like (PK-like)"/>
    <property type="match status" value="2"/>
</dbReference>
<comment type="caution">
    <text evidence="3">The sequence shown here is derived from an EMBL/GenBank/DDBJ whole genome shotgun (WGS) entry which is preliminary data.</text>
</comment>
<dbReference type="InterPro" id="IPR011009">
    <property type="entry name" value="Kinase-like_dom_sf"/>
</dbReference>
<evidence type="ECO:0000259" key="2">
    <source>
        <dbReference type="PROSITE" id="PS50011"/>
    </source>
</evidence>
<dbReference type="GO" id="GO:0005524">
    <property type="term" value="F:ATP binding"/>
    <property type="evidence" value="ECO:0007669"/>
    <property type="project" value="InterPro"/>
</dbReference>
<evidence type="ECO:0000313" key="3">
    <source>
        <dbReference type="EMBL" id="PIW14977.1"/>
    </source>
</evidence>
<feature type="domain" description="Protein kinase" evidence="2">
    <location>
        <begin position="164"/>
        <end position="415"/>
    </location>
</feature>
<dbReference type="PROSITE" id="PS00108">
    <property type="entry name" value="PROTEIN_KINASE_ST"/>
    <property type="match status" value="1"/>
</dbReference>